<keyword evidence="8 9" id="KW-0131">Cell cycle</keyword>
<feature type="domain" description="Core-binding (CB)" evidence="11">
    <location>
        <begin position="10"/>
        <end position="95"/>
    </location>
</feature>
<dbReference type="GO" id="GO:0005737">
    <property type="term" value="C:cytoplasm"/>
    <property type="evidence" value="ECO:0007669"/>
    <property type="project" value="UniProtKB-SubCell"/>
</dbReference>
<dbReference type="SUPFAM" id="SSF56349">
    <property type="entry name" value="DNA breaking-rejoining enzymes"/>
    <property type="match status" value="1"/>
</dbReference>
<dbReference type="InterPro" id="IPR004107">
    <property type="entry name" value="Integrase_SAM-like_N"/>
</dbReference>
<feature type="active site" description="O-(3'-phospho-DNA)-tyrosine intermediate" evidence="9">
    <location>
        <position position="288"/>
    </location>
</feature>
<comment type="similarity">
    <text evidence="9">Belongs to the 'phage' integrase family. XerC subfamily.</text>
</comment>
<reference evidence="12 13" key="1">
    <citation type="journal article" date="2010" name="Stand. Genomic Sci.">
        <title>Complete genome sequence of Olsenella uli type strain (VPI D76D-27C).</title>
        <authorList>
            <person name="Goker M."/>
            <person name="Held B."/>
            <person name="Lucas S."/>
            <person name="Nolan M."/>
            <person name="Yasawong M."/>
            <person name="Glavina Del Rio T."/>
            <person name="Tice H."/>
            <person name="Cheng J.F."/>
            <person name="Bruce D."/>
            <person name="Detter J.C."/>
            <person name="Tapia R."/>
            <person name="Han C."/>
            <person name="Goodwin L."/>
            <person name="Pitluck S."/>
            <person name="Liolios K."/>
            <person name="Ivanova N."/>
            <person name="Mavromatis K."/>
            <person name="Mikhailova N."/>
            <person name="Pati A."/>
            <person name="Chen A."/>
            <person name="Palaniappan K."/>
            <person name="Land M."/>
            <person name="Hauser L."/>
            <person name="Chang Y.J."/>
            <person name="Jeffries C.D."/>
            <person name="Rohde M."/>
            <person name="Sikorski J."/>
            <person name="Pukall R."/>
            <person name="Woyke T."/>
            <person name="Bristow J."/>
            <person name="Eisen J.A."/>
            <person name="Markowitz V."/>
            <person name="Hugenholtz P."/>
            <person name="Kyrpides N.C."/>
            <person name="Klenk H.P."/>
            <person name="Lapidus A."/>
        </authorList>
    </citation>
    <scope>NUCLEOTIDE SEQUENCE [LARGE SCALE GENOMIC DNA]</scope>
    <source>
        <strain evidence="13">ATCC 49627 / DSM 7084 / CIP 109912 / JCM 12494 / NCIMB 702895 / VPI D76D-27C</strain>
    </source>
</reference>
<comment type="function">
    <text evidence="9">Site-specific tyrosine recombinase, which acts by catalyzing the cutting and rejoining of the recombining DNA molecules. The XerC-XerD complex is essential to convert dimers of the bacterial chromosome into monomers to permit their segregation at cell division. It also contributes to the segregational stability of plasmids.</text>
</comment>
<evidence type="ECO:0000256" key="2">
    <source>
        <dbReference type="ARBA" id="ARBA00022490"/>
    </source>
</evidence>
<keyword evidence="2 9" id="KW-0963">Cytoplasm</keyword>
<dbReference type="GO" id="GO:0009037">
    <property type="term" value="F:tyrosine-based site-specific recombinase activity"/>
    <property type="evidence" value="ECO:0007669"/>
    <property type="project" value="UniProtKB-UniRule"/>
</dbReference>
<evidence type="ECO:0000313" key="13">
    <source>
        <dbReference type="Proteomes" id="UP000000333"/>
    </source>
</evidence>
<sequence length="308" mass="34019">MGDATAAATPDLDALLRRFLSDLSVTRNLSENTIRAYGTDLAAYARWTRRQGVDPLDVTHSQLRAYLGELVRARYSSRTLNRRLSAIRTLYRWLVREGYTNKDAAAAIASPKVARTLPKTMTDPDVCQLLGACDEDGVIGLRDRALIELLYASGARISEISRLDVGDIDRERRQVTLLGKGGKERIVPLYDMCIDELDAYLLTARPALVVRGEGASEALFVSTRGRRMSAAALREAFERRVRLAGLDADITPHAMRHTYATELLSGGADLRSVQELLGHSSLSTTQIYTHLSVDRLKAAARQAHPRGE</sequence>
<dbReference type="RefSeq" id="WP_013251757.1">
    <property type="nucleotide sequence ID" value="NC_014363.1"/>
</dbReference>
<dbReference type="eggNOG" id="COG4974">
    <property type="taxonomic scope" value="Bacteria"/>
</dbReference>
<dbReference type="STRING" id="633147.Olsu_0894"/>
<dbReference type="GO" id="GO:0006313">
    <property type="term" value="P:DNA transposition"/>
    <property type="evidence" value="ECO:0007669"/>
    <property type="project" value="UniProtKB-UniRule"/>
</dbReference>
<dbReference type="PROSITE" id="PS51898">
    <property type="entry name" value="TYR_RECOMBINASE"/>
    <property type="match status" value="1"/>
</dbReference>
<dbReference type="GeneID" id="78512311"/>
<evidence type="ECO:0000256" key="9">
    <source>
        <dbReference type="HAMAP-Rule" id="MF_01808"/>
    </source>
</evidence>
<dbReference type="InterPro" id="IPR002104">
    <property type="entry name" value="Integrase_catalytic"/>
</dbReference>
<evidence type="ECO:0000259" key="11">
    <source>
        <dbReference type="PROSITE" id="PS51900"/>
    </source>
</evidence>
<evidence type="ECO:0000256" key="4">
    <source>
        <dbReference type="ARBA" id="ARBA00022829"/>
    </source>
</evidence>
<comment type="subcellular location">
    <subcellularLocation>
        <location evidence="1 9">Cytoplasm</location>
    </subcellularLocation>
</comment>
<evidence type="ECO:0000256" key="3">
    <source>
        <dbReference type="ARBA" id="ARBA00022618"/>
    </source>
</evidence>
<keyword evidence="3 9" id="KW-0132">Cell division</keyword>
<feature type="active site" evidence="9">
    <location>
        <position position="256"/>
    </location>
</feature>
<keyword evidence="5 9" id="KW-0229">DNA integration</keyword>
<evidence type="ECO:0000256" key="1">
    <source>
        <dbReference type="ARBA" id="ARBA00004496"/>
    </source>
</evidence>
<organism evidence="12 13">
    <name type="scientific">Olsenella uli (strain ATCC 49627 / DSM 7084 / CCUG 31166 / CIP 109912 / JCM 12494 / LMG 11480 / NCIMB 702895 / VPI D76D-27C)</name>
    <name type="common">Lactobacillus uli</name>
    <dbReference type="NCBI Taxonomy" id="633147"/>
    <lineage>
        <taxon>Bacteria</taxon>
        <taxon>Bacillati</taxon>
        <taxon>Actinomycetota</taxon>
        <taxon>Coriobacteriia</taxon>
        <taxon>Coriobacteriales</taxon>
        <taxon>Atopobiaceae</taxon>
        <taxon>Olsenella</taxon>
    </lineage>
</organism>
<dbReference type="InterPro" id="IPR050090">
    <property type="entry name" value="Tyrosine_recombinase_XerCD"/>
</dbReference>
<dbReference type="PROSITE" id="PS51900">
    <property type="entry name" value="CB"/>
    <property type="match status" value="1"/>
</dbReference>
<evidence type="ECO:0000313" key="12">
    <source>
        <dbReference type="EMBL" id="ADK68005.1"/>
    </source>
</evidence>
<evidence type="ECO:0000259" key="10">
    <source>
        <dbReference type="PROSITE" id="PS51898"/>
    </source>
</evidence>
<dbReference type="CDD" id="cd00798">
    <property type="entry name" value="INT_XerDC_C"/>
    <property type="match status" value="1"/>
</dbReference>
<keyword evidence="13" id="KW-1185">Reference proteome</keyword>
<dbReference type="NCBIfam" id="NF040815">
    <property type="entry name" value="recomb_XerA_Arch"/>
    <property type="match status" value="1"/>
</dbReference>
<dbReference type="GO" id="GO:0051301">
    <property type="term" value="P:cell division"/>
    <property type="evidence" value="ECO:0007669"/>
    <property type="project" value="UniProtKB-KW"/>
</dbReference>
<dbReference type="InterPro" id="IPR023009">
    <property type="entry name" value="Tyrosine_recombinase_XerC/XerD"/>
</dbReference>
<dbReference type="KEGG" id="ols:Olsu_0894"/>
<dbReference type="GO" id="GO:0003677">
    <property type="term" value="F:DNA binding"/>
    <property type="evidence" value="ECO:0007669"/>
    <property type="project" value="UniProtKB-UniRule"/>
</dbReference>
<name>E1R041_OLSUV</name>
<feature type="active site" evidence="9">
    <location>
        <position position="156"/>
    </location>
</feature>
<dbReference type="HAMAP" id="MF_01808">
    <property type="entry name" value="Recomb_XerC_XerD"/>
    <property type="match status" value="1"/>
</dbReference>
<evidence type="ECO:0000256" key="5">
    <source>
        <dbReference type="ARBA" id="ARBA00022908"/>
    </source>
</evidence>
<dbReference type="HOGENOM" id="CLU_027562_9_0_11"/>
<dbReference type="InterPro" id="IPR013762">
    <property type="entry name" value="Integrase-like_cat_sf"/>
</dbReference>
<comment type="subunit">
    <text evidence="9">Forms a cyclic heterotetrameric complex composed of two molecules of XerC and two molecules of XerD.</text>
</comment>
<dbReference type="Gene3D" id="1.10.443.10">
    <property type="entry name" value="Intergrase catalytic core"/>
    <property type="match status" value="1"/>
</dbReference>
<dbReference type="AlphaFoldDB" id="E1R041"/>
<dbReference type="InterPro" id="IPR010998">
    <property type="entry name" value="Integrase_recombinase_N"/>
</dbReference>
<keyword evidence="6 9" id="KW-0238">DNA-binding</keyword>
<dbReference type="Pfam" id="PF00589">
    <property type="entry name" value="Phage_integrase"/>
    <property type="match status" value="1"/>
</dbReference>
<dbReference type="EMBL" id="CP002106">
    <property type="protein sequence ID" value="ADK68005.1"/>
    <property type="molecule type" value="Genomic_DNA"/>
</dbReference>
<proteinExistence type="inferred from homology"/>
<keyword evidence="4 9" id="KW-0159">Chromosome partition</keyword>
<feature type="active site" evidence="9">
    <location>
        <position position="253"/>
    </location>
</feature>
<keyword evidence="7 9" id="KW-0233">DNA recombination</keyword>
<dbReference type="InterPro" id="IPR011010">
    <property type="entry name" value="DNA_brk_join_enz"/>
</dbReference>
<dbReference type="Proteomes" id="UP000000333">
    <property type="component" value="Chromosome"/>
</dbReference>
<evidence type="ECO:0000256" key="8">
    <source>
        <dbReference type="ARBA" id="ARBA00023306"/>
    </source>
</evidence>
<dbReference type="Pfam" id="PF02899">
    <property type="entry name" value="Phage_int_SAM_1"/>
    <property type="match status" value="1"/>
</dbReference>
<dbReference type="GO" id="GO:0007059">
    <property type="term" value="P:chromosome segregation"/>
    <property type="evidence" value="ECO:0007669"/>
    <property type="project" value="UniProtKB-UniRule"/>
</dbReference>
<feature type="active site" evidence="9">
    <location>
        <position position="279"/>
    </location>
</feature>
<dbReference type="OrthoDB" id="9801717at2"/>
<dbReference type="PANTHER" id="PTHR30349:SF81">
    <property type="entry name" value="TYROSINE RECOMBINASE XERC"/>
    <property type="match status" value="1"/>
</dbReference>
<dbReference type="PANTHER" id="PTHR30349">
    <property type="entry name" value="PHAGE INTEGRASE-RELATED"/>
    <property type="match status" value="1"/>
</dbReference>
<dbReference type="Gene3D" id="1.10.150.130">
    <property type="match status" value="1"/>
</dbReference>
<gene>
    <name evidence="9" type="primary">xerC</name>
    <name evidence="12" type="ordered locus">Olsu_0894</name>
</gene>
<protein>
    <recommendedName>
        <fullName evidence="9">Tyrosine recombinase XerC</fullName>
    </recommendedName>
</protein>
<feature type="domain" description="Tyr recombinase" evidence="10">
    <location>
        <begin position="116"/>
        <end position="301"/>
    </location>
</feature>
<dbReference type="InterPro" id="IPR044068">
    <property type="entry name" value="CB"/>
</dbReference>
<dbReference type="NCBIfam" id="NF001399">
    <property type="entry name" value="PRK00283.1"/>
    <property type="match status" value="1"/>
</dbReference>
<accession>E1R041</accession>
<evidence type="ECO:0000256" key="7">
    <source>
        <dbReference type="ARBA" id="ARBA00023172"/>
    </source>
</evidence>
<evidence type="ECO:0000256" key="6">
    <source>
        <dbReference type="ARBA" id="ARBA00023125"/>
    </source>
</evidence>
<feature type="active site" evidence="9">
    <location>
        <position position="180"/>
    </location>
</feature>